<comment type="caution">
    <text evidence="1">The sequence shown here is derived from an EMBL/GenBank/DDBJ whole genome shotgun (WGS) entry which is preliminary data.</text>
</comment>
<protein>
    <submittedName>
        <fullName evidence="1">Uncharacterized protein</fullName>
    </submittedName>
</protein>
<dbReference type="EMBL" id="VSSQ01030743">
    <property type="protein sequence ID" value="MPM81382.1"/>
    <property type="molecule type" value="Genomic_DNA"/>
</dbReference>
<evidence type="ECO:0000313" key="1">
    <source>
        <dbReference type="EMBL" id="MPM81382.1"/>
    </source>
</evidence>
<gene>
    <name evidence="1" type="ORF">SDC9_128435</name>
</gene>
<reference evidence="1" key="1">
    <citation type="submission" date="2019-08" db="EMBL/GenBank/DDBJ databases">
        <authorList>
            <person name="Kucharzyk K."/>
            <person name="Murdoch R.W."/>
            <person name="Higgins S."/>
            <person name="Loffler F."/>
        </authorList>
    </citation>
    <scope>NUCLEOTIDE SEQUENCE</scope>
</reference>
<name>A0A645CXF2_9ZZZZ</name>
<sequence length="137" mass="15737">MGRFMDSILFGNNDFLRHRPLLRTPEDREGFRGSVAVLAPTAAGINHHFITDFETRHFCSDSRNDTGSIRADDNRVLLMCLAQGKKVAMVQSGRLDLYFYLGRSYRLFRTLFPFQTFQTDFSAVNQCFHHIDHSSNG</sequence>
<dbReference type="AlphaFoldDB" id="A0A645CXF2"/>
<organism evidence="1">
    <name type="scientific">bioreactor metagenome</name>
    <dbReference type="NCBI Taxonomy" id="1076179"/>
    <lineage>
        <taxon>unclassified sequences</taxon>
        <taxon>metagenomes</taxon>
        <taxon>ecological metagenomes</taxon>
    </lineage>
</organism>
<proteinExistence type="predicted"/>
<accession>A0A645CXF2</accession>